<feature type="region of interest" description="Disordered" evidence="1">
    <location>
        <begin position="124"/>
        <end position="173"/>
    </location>
</feature>
<evidence type="ECO:0000313" key="2">
    <source>
        <dbReference type="Proteomes" id="UP000887575"/>
    </source>
</evidence>
<sequence>MRVISGSPGKVPESSPQRVILVSSDPHQRLPQAILHSSDPHPNAPHPILVVSDPHKTLPQPILVGGPGPVLPPGSRLTPRFPQLSLPGRVFVIEDSLASKNPKLRVKIAGVVGNEKENQKLIRISQPLPDSKVNKTKSTSHLNDLAQSTETVAKKSGREMKVTLLEDSSEETD</sequence>
<reference evidence="3" key="1">
    <citation type="submission" date="2024-02" db="UniProtKB">
        <authorList>
            <consortium name="WormBaseParasite"/>
        </authorList>
    </citation>
    <scope>IDENTIFICATION</scope>
</reference>
<keyword evidence="2" id="KW-1185">Reference proteome</keyword>
<accession>A0AAF3J365</accession>
<feature type="compositionally biased region" description="Polar residues" evidence="1">
    <location>
        <begin position="136"/>
        <end position="151"/>
    </location>
</feature>
<dbReference type="Proteomes" id="UP000887575">
    <property type="component" value="Unassembled WGS sequence"/>
</dbReference>
<proteinExistence type="predicted"/>
<feature type="compositionally biased region" description="Basic and acidic residues" evidence="1">
    <location>
        <begin position="152"/>
        <end position="161"/>
    </location>
</feature>
<protein>
    <submittedName>
        <fullName evidence="3">Uncharacterized protein</fullName>
    </submittedName>
</protein>
<organism evidence="2 3">
    <name type="scientific">Mesorhabditis belari</name>
    <dbReference type="NCBI Taxonomy" id="2138241"/>
    <lineage>
        <taxon>Eukaryota</taxon>
        <taxon>Metazoa</taxon>
        <taxon>Ecdysozoa</taxon>
        <taxon>Nematoda</taxon>
        <taxon>Chromadorea</taxon>
        <taxon>Rhabditida</taxon>
        <taxon>Rhabditina</taxon>
        <taxon>Rhabditomorpha</taxon>
        <taxon>Rhabditoidea</taxon>
        <taxon>Rhabditidae</taxon>
        <taxon>Mesorhabditinae</taxon>
        <taxon>Mesorhabditis</taxon>
    </lineage>
</organism>
<dbReference type="WBParaSite" id="MBELARI_LOCUS13318">
    <property type="protein sequence ID" value="MBELARI_LOCUS13318"/>
    <property type="gene ID" value="MBELARI_LOCUS13318"/>
</dbReference>
<evidence type="ECO:0000256" key="1">
    <source>
        <dbReference type="SAM" id="MobiDB-lite"/>
    </source>
</evidence>
<dbReference type="AlphaFoldDB" id="A0AAF3J365"/>
<evidence type="ECO:0000313" key="3">
    <source>
        <dbReference type="WBParaSite" id="MBELARI_LOCUS13318"/>
    </source>
</evidence>
<name>A0AAF3J365_9BILA</name>